<feature type="transmembrane region" description="Helical" evidence="1">
    <location>
        <begin position="12"/>
        <end position="31"/>
    </location>
</feature>
<name>A0A168M4P5_9SPHN</name>
<dbReference type="RefSeq" id="WP_063612575.1">
    <property type="nucleotide sequence ID" value="NZ_CP015441.1"/>
</dbReference>
<feature type="transmembrane region" description="Helical" evidence="1">
    <location>
        <begin position="115"/>
        <end position="134"/>
    </location>
</feature>
<evidence type="ECO:0000313" key="3">
    <source>
        <dbReference type="EMBL" id="ANC50597.1"/>
    </source>
</evidence>
<dbReference type="InterPro" id="IPR019251">
    <property type="entry name" value="DUF2231_TM"/>
</dbReference>
<keyword evidence="1" id="KW-0812">Transmembrane</keyword>
<keyword evidence="1" id="KW-1133">Transmembrane helix</keyword>
<organism evidence="3 4">
    <name type="scientific">Aurantiacibacter atlanticus</name>
    <dbReference type="NCBI Taxonomy" id="1648404"/>
    <lineage>
        <taxon>Bacteria</taxon>
        <taxon>Pseudomonadati</taxon>
        <taxon>Pseudomonadota</taxon>
        <taxon>Alphaproteobacteria</taxon>
        <taxon>Sphingomonadales</taxon>
        <taxon>Erythrobacteraceae</taxon>
        <taxon>Aurantiacibacter</taxon>
    </lineage>
</organism>
<dbReference type="OrthoDB" id="2873672at2"/>
<accession>A0A168M4P5</accession>
<keyword evidence="4" id="KW-1185">Reference proteome</keyword>
<evidence type="ECO:0000313" key="4">
    <source>
        <dbReference type="Proteomes" id="UP000059113"/>
    </source>
</evidence>
<dbReference type="KEGG" id="ery:CP97_14908"/>
<gene>
    <name evidence="3" type="ORF">CP97_14908</name>
</gene>
<reference evidence="3 4" key="1">
    <citation type="submission" date="2016-04" db="EMBL/GenBank/DDBJ databases">
        <title>The complete genome sequence of Erythrobacter atlanticus s21-N3.</title>
        <authorList>
            <person name="Wang W."/>
            <person name="Wang L."/>
            <person name="Zhuang L."/>
            <person name="Shao Z."/>
        </authorList>
    </citation>
    <scope>NUCLEOTIDE SEQUENCE [LARGE SCALE GENOMIC DNA]</scope>
    <source>
        <strain evidence="4">s21-N3</strain>
        <plasmid evidence="4">Plasmid</plasmid>
    </source>
</reference>
<dbReference type="Pfam" id="PF09990">
    <property type="entry name" value="DUF2231"/>
    <property type="match status" value="1"/>
</dbReference>
<evidence type="ECO:0000259" key="2">
    <source>
        <dbReference type="Pfam" id="PF09990"/>
    </source>
</evidence>
<feature type="transmembrane region" description="Helical" evidence="1">
    <location>
        <begin position="51"/>
        <end position="72"/>
    </location>
</feature>
<keyword evidence="3" id="KW-0614">Plasmid</keyword>
<proteinExistence type="predicted"/>
<feature type="domain" description="DUF2231" evidence="2">
    <location>
        <begin position="13"/>
        <end position="131"/>
    </location>
</feature>
<feature type="transmembrane region" description="Helical" evidence="1">
    <location>
        <begin position="84"/>
        <end position="103"/>
    </location>
</feature>
<evidence type="ECO:0000256" key="1">
    <source>
        <dbReference type="SAM" id="Phobius"/>
    </source>
</evidence>
<sequence>MSKGNLAGKPFLSPVHALLLAFPVALFPAGLLSDLTYLNTAEIQWSNFSSWLIAGASLFAGLLLLWALGSLFLGRLRARTGKHLFYIVLVALMFVAGTVNALQHARDGWHSVGSLGVALSVLCTVVALLIGILAHTRFFVREKVA</sequence>
<protein>
    <submittedName>
        <fullName evidence="3">Succinate dehydrogenase cytochrome b subunit family protein</fullName>
    </submittedName>
</protein>
<dbReference type="EMBL" id="CP015441">
    <property type="protein sequence ID" value="ANC50597.1"/>
    <property type="molecule type" value="Genomic_DNA"/>
</dbReference>
<dbReference type="Proteomes" id="UP000059113">
    <property type="component" value="Plasmid"/>
</dbReference>
<keyword evidence="1" id="KW-0472">Membrane</keyword>
<geneLocation type="plasmid" evidence="4"/>
<dbReference type="AlphaFoldDB" id="A0A168M4P5"/>